<organism evidence="1">
    <name type="scientific">Borrelia nietonii YOR</name>
    <dbReference type="NCBI Taxonomy" id="1293576"/>
    <lineage>
        <taxon>Bacteria</taxon>
        <taxon>Pseudomonadati</taxon>
        <taxon>Spirochaetota</taxon>
        <taxon>Spirochaetia</taxon>
        <taxon>Spirochaetales</taxon>
        <taxon>Borreliaceae</taxon>
        <taxon>Borrelia</taxon>
        <taxon>Borrelia nietonii</taxon>
    </lineage>
</organism>
<proteinExistence type="predicted"/>
<name>W5SH94_9SPIR</name>
<dbReference type="HOGENOM" id="CLU_3424625_0_0_12"/>
<accession>W5SH94</accession>
<keyword evidence="1" id="KW-0614">Plasmid</keyword>
<dbReference type="AlphaFoldDB" id="W5SH94"/>
<gene>
    <name evidence="1" type="ORF">BHY_1511</name>
</gene>
<evidence type="ECO:0000313" key="1">
    <source>
        <dbReference type="EMBL" id="AHH04461.1"/>
    </source>
</evidence>
<sequence>MSLYYKTMLKLKATDVDVRSKF</sequence>
<protein>
    <submittedName>
        <fullName evidence="1">Uncharacterized protein</fullName>
    </submittedName>
</protein>
<geneLocation type="plasmid" evidence="1">
    <name>unnamed</name>
</geneLocation>
<reference evidence="1" key="1">
    <citation type="submission" date="2013-02" db="EMBL/GenBank/DDBJ databases">
        <title>Comparative genomics of Borrelia species.</title>
        <authorList>
            <person name="Schwan T.G."/>
            <person name="Raffel S.J."/>
            <person name="Porcella S.F."/>
        </authorList>
    </citation>
    <scope>NUCLEOTIDE SEQUENCE</scope>
    <source>
        <strain evidence="1">YOR</strain>
        <plasmid evidence="1">unnamed</plasmid>
    </source>
</reference>
<dbReference type="EMBL" id="CP004189">
    <property type="protein sequence ID" value="AHH04461.1"/>
    <property type="molecule type" value="Genomic_DNA"/>
</dbReference>